<evidence type="ECO:0000256" key="3">
    <source>
        <dbReference type="PIRNR" id="PIRNR002070"/>
    </source>
</evidence>
<sequence length="161" mass="18104">MNHVTLIGRITRNLELRKTSTGKNYVFFSVAVDDSSNRTNFINCIAWNRVAENMTKFVGKGSLIAVAGHITTRKDNRDQYITEVSAHSVSFLDSRRRDIINDSVSSNANGSEFQKNNIEKTNEVNIDEAIKNTESYDTEISFVNNSSLDSSDSDDEAIIWD</sequence>
<dbReference type="PROSITE" id="PS50935">
    <property type="entry name" value="SSB"/>
    <property type="match status" value="1"/>
</dbReference>
<dbReference type="GO" id="GO:0009295">
    <property type="term" value="C:nucleoid"/>
    <property type="evidence" value="ECO:0007669"/>
    <property type="project" value="TreeGrafter"/>
</dbReference>
<protein>
    <recommendedName>
        <fullName evidence="2 3">Single-stranded DNA-binding protein</fullName>
        <shortName evidence="2">SSB</shortName>
    </recommendedName>
</protein>
<dbReference type="AlphaFoldDB" id="A0A846TSP3"/>
<dbReference type="InterPro" id="IPR011344">
    <property type="entry name" value="ssDNA-bd"/>
</dbReference>
<comment type="caution">
    <text evidence="2">Lacks conserved residue(s) required for the propagation of feature annotation.</text>
</comment>
<dbReference type="Pfam" id="PF00436">
    <property type="entry name" value="SSB"/>
    <property type="match status" value="1"/>
</dbReference>
<dbReference type="InterPro" id="IPR000424">
    <property type="entry name" value="Primosome_PriB/ssb"/>
</dbReference>
<keyword evidence="5" id="KW-1185">Reference proteome</keyword>
<comment type="subunit">
    <text evidence="2">Homotetramer.</text>
</comment>
<evidence type="ECO:0000256" key="2">
    <source>
        <dbReference type="HAMAP-Rule" id="MF_00984"/>
    </source>
</evidence>
<name>A0A846TSP3_9MOLU</name>
<dbReference type="PANTHER" id="PTHR10302">
    <property type="entry name" value="SINGLE-STRANDED DNA-BINDING PROTEIN"/>
    <property type="match status" value="1"/>
</dbReference>
<dbReference type="GO" id="GO:0006260">
    <property type="term" value="P:DNA replication"/>
    <property type="evidence" value="ECO:0007669"/>
    <property type="project" value="InterPro"/>
</dbReference>
<evidence type="ECO:0000256" key="1">
    <source>
        <dbReference type="ARBA" id="ARBA00023125"/>
    </source>
</evidence>
<gene>
    <name evidence="4" type="ORF">HER12_02000</name>
</gene>
<dbReference type="PIRSF" id="PIRSF002070">
    <property type="entry name" value="SSB"/>
    <property type="match status" value="1"/>
</dbReference>
<accession>A0A846TSP3</accession>
<dbReference type="Proteomes" id="UP000584587">
    <property type="component" value="Unassembled WGS sequence"/>
</dbReference>
<dbReference type="PANTHER" id="PTHR10302:SF27">
    <property type="entry name" value="SINGLE-STRANDED DNA-BINDING PROTEIN"/>
    <property type="match status" value="1"/>
</dbReference>
<dbReference type="SUPFAM" id="SSF50249">
    <property type="entry name" value="Nucleic acid-binding proteins"/>
    <property type="match status" value="1"/>
</dbReference>
<proteinExistence type="inferred from homology"/>
<keyword evidence="1 2" id="KW-0238">DNA-binding</keyword>
<dbReference type="InterPro" id="IPR012340">
    <property type="entry name" value="NA-bd_OB-fold"/>
</dbReference>
<dbReference type="EMBL" id="JAAVVK010000002">
    <property type="protein sequence ID" value="NKE38525.1"/>
    <property type="molecule type" value="Genomic_DNA"/>
</dbReference>
<dbReference type="CDD" id="cd04496">
    <property type="entry name" value="SSB_OBF"/>
    <property type="match status" value="1"/>
</dbReference>
<dbReference type="NCBIfam" id="TIGR00621">
    <property type="entry name" value="ssb"/>
    <property type="match status" value="1"/>
</dbReference>
<reference evidence="4 5" key="1">
    <citation type="submission" date="2020-04" db="EMBL/GenBank/DDBJ databases">
        <title>Complete genome sequence of Spiroplasma platyhelix ATCC 51748, an insect isolate.</title>
        <authorList>
            <person name="Green E.A."/>
            <person name="Klassen J.L."/>
        </authorList>
    </citation>
    <scope>NUCLEOTIDE SEQUENCE [LARGE SCALE GENOMIC DNA]</scope>
    <source>
        <strain evidence="4 5">PALS-1</strain>
    </source>
</reference>
<evidence type="ECO:0000313" key="4">
    <source>
        <dbReference type="EMBL" id="NKE38525.1"/>
    </source>
</evidence>
<dbReference type="GO" id="GO:0003697">
    <property type="term" value="F:single-stranded DNA binding"/>
    <property type="evidence" value="ECO:0007669"/>
    <property type="project" value="UniProtKB-UniRule"/>
</dbReference>
<dbReference type="Gene3D" id="2.40.50.140">
    <property type="entry name" value="Nucleic acid-binding proteins"/>
    <property type="match status" value="1"/>
</dbReference>
<organism evidence="4 5">
    <name type="scientific">Spiroplasma platyhelix PALS-1</name>
    <dbReference type="NCBI Taxonomy" id="1276218"/>
    <lineage>
        <taxon>Bacteria</taxon>
        <taxon>Bacillati</taxon>
        <taxon>Mycoplasmatota</taxon>
        <taxon>Mollicutes</taxon>
        <taxon>Entomoplasmatales</taxon>
        <taxon>Spiroplasmataceae</taxon>
        <taxon>Spiroplasma</taxon>
    </lineage>
</organism>
<comment type="caution">
    <text evidence="4">The sequence shown here is derived from an EMBL/GenBank/DDBJ whole genome shotgun (WGS) entry which is preliminary data.</text>
</comment>
<dbReference type="RefSeq" id="WP_168105007.1">
    <property type="nucleotide sequence ID" value="NZ_CP051215.1"/>
</dbReference>
<dbReference type="HAMAP" id="MF_00984">
    <property type="entry name" value="SSB"/>
    <property type="match status" value="1"/>
</dbReference>
<evidence type="ECO:0000313" key="5">
    <source>
        <dbReference type="Proteomes" id="UP000584587"/>
    </source>
</evidence>